<dbReference type="AlphaFoldDB" id="A0A4D6WI75"/>
<dbReference type="PROSITE" id="PS51061">
    <property type="entry name" value="R3H"/>
    <property type="match status" value="1"/>
</dbReference>
<dbReference type="EMBL" id="MK814608">
    <property type="protein sequence ID" value="QCI03974.1"/>
    <property type="molecule type" value="Genomic_DNA"/>
</dbReference>
<dbReference type="Pfam" id="PF19568">
    <property type="entry name" value="Spore_III_AA"/>
    <property type="match status" value="1"/>
</dbReference>
<evidence type="ECO:0000256" key="1">
    <source>
        <dbReference type="ARBA" id="ARBA00022741"/>
    </source>
</evidence>
<evidence type="ECO:0000313" key="4">
    <source>
        <dbReference type="EMBL" id="QCI03974.1"/>
    </source>
</evidence>
<gene>
    <name evidence="4" type="primary">ycf45</name>
</gene>
<dbReference type="GO" id="GO:0005524">
    <property type="term" value="F:ATP binding"/>
    <property type="evidence" value="ECO:0007669"/>
    <property type="project" value="UniProtKB-KW"/>
</dbReference>
<dbReference type="InterPro" id="IPR003593">
    <property type="entry name" value="AAA+_ATPase"/>
</dbReference>
<dbReference type="SMART" id="SM00382">
    <property type="entry name" value="AAA"/>
    <property type="match status" value="1"/>
</dbReference>
<dbReference type="Pfam" id="PF25516">
    <property type="entry name" value="PTPase"/>
    <property type="match status" value="1"/>
</dbReference>
<dbReference type="SUPFAM" id="SSF52540">
    <property type="entry name" value="P-loop containing nucleoside triphosphate hydrolases"/>
    <property type="match status" value="1"/>
</dbReference>
<evidence type="ECO:0000256" key="2">
    <source>
        <dbReference type="ARBA" id="ARBA00022840"/>
    </source>
</evidence>
<name>A0A4D6WI75_9FLOR</name>
<dbReference type="InterPro" id="IPR027417">
    <property type="entry name" value="P-loop_NTPase"/>
</dbReference>
<dbReference type="PANTHER" id="PTHR20953">
    <property type="entry name" value="KINASE-RELATED"/>
    <property type="match status" value="1"/>
</dbReference>
<organism evidence="4">
    <name type="scientific">Antithamnionella ternifolia</name>
    <dbReference type="NCBI Taxonomy" id="207919"/>
    <lineage>
        <taxon>Eukaryota</taxon>
        <taxon>Rhodophyta</taxon>
        <taxon>Florideophyceae</taxon>
        <taxon>Rhodymeniophycidae</taxon>
        <taxon>Ceramiales</taxon>
        <taxon>Ceramiaceae</taxon>
        <taxon>Antithamnionella</taxon>
    </lineage>
</organism>
<keyword evidence="4" id="KW-0934">Plastid</keyword>
<protein>
    <recommendedName>
        <fullName evidence="3">R3H domain-containing protein</fullName>
    </recommendedName>
</protein>
<reference evidence="4" key="1">
    <citation type="journal article" date="2019" name="Mol. Phylogenet. Evol.">
        <title>Morphological evolution and classification of the red algal order Ceramiales inferred using plastid phylogenomics.</title>
        <authorList>
            <person name="Diaz-Tapia P."/>
            <person name="Pasella M.M."/>
            <person name="Verbruggen H."/>
            <person name="Maggs C.A."/>
        </authorList>
    </citation>
    <scope>NUCLEOTIDE SEQUENCE</scope>
    <source>
        <strain evidence="4">PD2956</strain>
    </source>
</reference>
<dbReference type="InterPro" id="IPR058670">
    <property type="entry name" value="PTPase_dom"/>
</dbReference>
<evidence type="ECO:0000259" key="3">
    <source>
        <dbReference type="PROSITE" id="PS51061"/>
    </source>
</evidence>
<dbReference type="Gene3D" id="3.40.50.300">
    <property type="entry name" value="P-loop containing nucleotide triphosphate hydrolases"/>
    <property type="match status" value="1"/>
</dbReference>
<sequence>MLIADDLNKLLEILPDFVRYPLEKHSQRKYLIEVVMDLGRRPEARFPDGPEYLSSQNIEWHHLDHCIKQLGHFSSDNRSGIEYTLHRISSIRNRKGSIVGLTCRVGRAIFGTISIIRDLLEKGESLLLLGKPGVGKTTAIREIARVLADEMEKRVVIIDTSNEIAGDGDIPHPAIGRARRMQVARPELQHQVMIEAVENHMPEVIIIDEIGTELEALAARTIAERGVQLVGTAHGNYLESLIKNPILSDLLGGIQYVTLGDDEAKRRGSQKSVLERKAAPAFQIAIEIHDRKSWVIHEKVDQTVDQILNGSLLFFQRRKFNNDNSIIIDCETSNATEFNNFPSLSSRPQNFITNSNINISSLSNNISRKVNLTNTRITNGINEYKSSKFSSLISDFSQVKISPDKPLLVYLYSLNIKQIETTIITLQLPIILTKDIIKADIILALRSSVKHNTKLRQIAKSKRVTIYTIQSCTLPNVIRAFKQILKVDNLLGLNWYYLLNGKTYLEQEVLLETRFAIEKIIFLKQQSIELLPRSVILRKLQYNVIDYYDLKSCSLGEEPNRRLKIYID</sequence>
<dbReference type="CDD" id="cd00009">
    <property type="entry name" value="AAA"/>
    <property type="match status" value="1"/>
</dbReference>
<dbReference type="InterPro" id="IPR045735">
    <property type="entry name" value="Spore_III_AA_AAA+_ATPase"/>
</dbReference>
<dbReference type="PANTHER" id="PTHR20953:SF3">
    <property type="entry name" value="P-LOOP CONTAINING NUCLEOSIDE TRIPHOSPHATE HYDROLASES SUPERFAMILY PROTEIN"/>
    <property type="match status" value="1"/>
</dbReference>
<feature type="domain" description="R3H" evidence="3">
    <location>
        <begin position="507"/>
        <end position="568"/>
    </location>
</feature>
<dbReference type="GO" id="GO:0003676">
    <property type="term" value="F:nucleic acid binding"/>
    <property type="evidence" value="ECO:0007669"/>
    <property type="project" value="UniProtKB-UniRule"/>
</dbReference>
<keyword evidence="2" id="KW-0067">ATP-binding</keyword>
<reference evidence="4" key="2">
    <citation type="submission" date="2019-04" db="EMBL/GenBank/DDBJ databases">
        <authorList>
            <person name="Pasella M."/>
        </authorList>
    </citation>
    <scope>NUCLEOTIDE SEQUENCE</scope>
    <source>
        <strain evidence="4">PD2956</strain>
    </source>
</reference>
<geneLocation type="plastid" evidence="4"/>
<dbReference type="InterPro" id="IPR001374">
    <property type="entry name" value="R3H_dom"/>
</dbReference>
<accession>A0A4D6WI75</accession>
<keyword evidence="1" id="KW-0547">Nucleotide-binding</keyword>
<proteinExistence type="predicted"/>